<evidence type="ECO:0000256" key="4">
    <source>
        <dbReference type="ARBA" id="ARBA00023187"/>
    </source>
</evidence>
<evidence type="ECO:0000256" key="3">
    <source>
        <dbReference type="ARBA" id="ARBA00022737"/>
    </source>
</evidence>
<feature type="compositionally biased region" description="Polar residues" evidence="7">
    <location>
        <begin position="877"/>
        <end position="902"/>
    </location>
</feature>
<dbReference type="SUPFAM" id="SSF48452">
    <property type="entry name" value="TPR-like"/>
    <property type="match status" value="2"/>
</dbReference>
<feature type="compositionally biased region" description="Low complexity" evidence="7">
    <location>
        <begin position="849"/>
        <end position="864"/>
    </location>
</feature>
<evidence type="ECO:0008006" key="10">
    <source>
        <dbReference type="Google" id="ProtNLM"/>
    </source>
</evidence>
<feature type="region of interest" description="Disordered" evidence="7">
    <location>
        <begin position="1019"/>
        <end position="1075"/>
    </location>
</feature>
<comment type="subcellular location">
    <subcellularLocation>
        <location evidence="1">Nucleus</location>
    </subcellularLocation>
</comment>
<evidence type="ECO:0000256" key="1">
    <source>
        <dbReference type="ARBA" id="ARBA00004123"/>
    </source>
</evidence>
<feature type="region of interest" description="Disordered" evidence="7">
    <location>
        <begin position="602"/>
        <end position="631"/>
    </location>
</feature>
<dbReference type="GO" id="GO:0005685">
    <property type="term" value="C:U1 snRNP"/>
    <property type="evidence" value="ECO:0007669"/>
    <property type="project" value="TreeGrafter"/>
</dbReference>
<comment type="caution">
    <text evidence="8">The sequence shown here is derived from an EMBL/GenBank/DDBJ whole genome shotgun (WGS) entry which is preliminary data.</text>
</comment>
<dbReference type="SMART" id="SM00386">
    <property type="entry name" value="HAT"/>
    <property type="match status" value="4"/>
</dbReference>
<name>A0AAE1MGQ2_9FABA</name>
<accession>A0AAE1MGQ2</accession>
<dbReference type="InterPro" id="IPR011990">
    <property type="entry name" value="TPR-like_helical_dom_sf"/>
</dbReference>
<feature type="compositionally biased region" description="Polar residues" evidence="7">
    <location>
        <begin position="786"/>
        <end position="799"/>
    </location>
</feature>
<feature type="region of interest" description="Disordered" evidence="7">
    <location>
        <begin position="689"/>
        <end position="907"/>
    </location>
</feature>
<dbReference type="Pfam" id="PF23240">
    <property type="entry name" value="HAT_PRP39_N"/>
    <property type="match status" value="1"/>
</dbReference>
<evidence type="ECO:0000256" key="7">
    <source>
        <dbReference type="SAM" id="MobiDB-lite"/>
    </source>
</evidence>
<feature type="compositionally biased region" description="Polar residues" evidence="7">
    <location>
        <begin position="1039"/>
        <end position="1057"/>
    </location>
</feature>
<keyword evidence="9" id="KW-1185">Reference proteome</keyword>
<feature type="compositionally biased region" description="Polar residues" evidence="7">
    <location>
        <begin position="1065"/>
        <end position="1075"/>
    </location>
</feature>
<keyword evidence="5" id="KW-0539">Nucleus</keyword>
<evidence type="ECO:0000313" key="8">
    <source>
        <dbReference type="EMBL" id="KAK4259436.1"/>
    </source>
</evidence>
<dbReference type="GO" id="GO:0071004">
    <property type="term" value="C:U2-type prespliceosome"/>
    <property type="evidence" value="ECO:0007669"/>
    <property type="project" value="TreeGrafter"/>
</dbReference>
<feature type="compositionally biased region" description="Basic and acidic residues" evidence="7">
    <location>
        <begin position="604"/>
        <end position="624"/>
    </location>
</feature>
<comment type="similarity">
    <text evidence="6">Belongs to the PRP39 family.</text>
</comment>
<dbReference type="GO" id="GO:0030627">
    <property type="term" value="F:pre-mRNA 5'-splice site binding"/>
    <property type="evidence" value="ECO:0007669"/>
    <property type="project" value="TreeGrafter"/>
</dbReference>
<proteinExistence type="inferred from homology"/>
<dbReference type="PANTHER" id="PTHR17204">
    <property type="entry name" value="PRE-MRNA PROCESSING PROTEIN PRP39-RELATED"/>
    <property type="match status" value="1"/>
</dbReference>
<evidence type="ECO:0000256" key="6">
    <source>
        <dbReference type="ARBA" id="ARBA00038019"/>
    </source>
</evidence>
<dbReference type="Proteomes" id="UP001293593">
    <property type="component" value="Unassembled WGS sequence"/>
</dbReference>
<dbReference type="Gene3D" id="1.25.40.10">
    <property type="entry name" value="Tetratricopeptide repeat domain"/>
    <property type="match status" value="2"/>
</dbReference>
<evidence type="ECO:0000313" key="9">
    <source>
        <dbReference type="Proteomes" id="UP001293593"/>
    </source>
</evidence>
<sequence length="1075" mass="123029">MAQLCSLQSTPGFDDLKLKEVISEDSLDFDGWTALISKIETIYPDDMKKICLAYDHFLSRFPLCYGYWRKYAAHMIHLCTIDKVVEVFERAVESATYSVEVWVDYCSFSISAFEDASDIRRLFKRAISFVGKDYLCHTLWDKYIHFEFCQQQWISLARIYVQALRFPTKKLNQYYDSFKKLVTLLEEDMASQGYSTKEFQSESLLDGGISISCKDEDIYCIIKDMMDSSNGSKRLTALKKFKNLGEQLYHDAYQLDLKICSFEANIQRSYFHVKPLDPSQLQNWHHYLDFVEQQGDFDWAVKLHERCLIVCANYPEYWMRYVDFMETKGGREIAKYSLERATEIFLKRVRVIHLFNARFKEQIGDFSAARAAYIHGGAESDSNFVETVISKANMEKRLGNMEGAFNIYKEALEMAAAEEKMRAIPILYVHYSRLKYMCTNSYDAARHVLIEGIKNLPESKFLLEELIKLSMAHGGPEHIAVIDSIVAGSISPRPDGSQGLSTKDAEDISNLYLEFVDYCGTVHDVSKAWNRHVRLFPGFVRTYTHQQSAKRQQLVNSVDNKGEEISVAIPDARNAGVALQESPSTEPGNAVKHKLQVMEVDNSVQEKGRESPLRVSEEPSHNDAEENVSSAALMEVKEVSPEASKNFEKEFSEPEVFSENLESQVAGEKELLKTSQSYSKENKAYAQGTYEVESKEEESFPLESHSLKPQKSTCSDSVPMASRECESIPEIYRSDDGLRAGGYNSNQCNSSGARDSESAQTPIEMNNPSSSGRHHDQAARRPFLQPRSNRNGGNWNQMRNAGKFHRGLKHGRRGHGYRKEHQRRQQSPTKSLPPEGGFQMSASYPPQPALQIQQGSQGQNQFQPPATPDFAAAHSWPMQSVPLQNPASQSQPPVMHTTSNAMQGHGQYGNMQNAQAYDQMWQYYYYQQEQQMQPQQAMMLQQQYQQQWQQPQQYFQYQQQSFQPEQSQQFQQQGQPEHPQSQQSQQQVLLQQQPQLLQQYQFQQQQPLQQEYPVYAQPLLPASQVQEQNDQEQKQEDQSTPSLHSQSLDYSQHQQGQGAKLVSSPVPSEKSSLGE</sequence>
<keyword evidence="3" id="KW-0677">Repeat</keyword>
<protein>
    <recommendedName>
        <fullName evidence="10">Pre-mRNA-processing factor 39</fullName>
    </recommendedName>
</protein>
<dbReference type="GO" id="GO:0000243">
    <property type="term" value="C:commitment complex"/>
    <property type="evidence" value="ECO:0007669"/>
    <property type="project" value="TreeGrafter"/>
</dbReference>
<dbReference type="InterPro" id="IPR059164">
    <property type="entry name" value="HAT_PRP39_C"/>
</dbReference>
<dbReference type="InterPro" id="IPR003107">
    <property type="entry name" value="HAT"/>
</dbReference>
<dbReference type="EMBL" id="JAWXYG010000011">
    <property type="protein sequence ID" value="KAK4259436.1"/>
    <property type="molecule type" value="Genomic_DNA"/>
</dbReference>
<evidence type="ECO:0000256" key="5">
    <source>
        <dbReference type="ARBA" id="ARBA00023242"/>
    </source>
</evidence>
<feature type="compositionally biased region" description="Basic residues" evidence="7">
    <location>
        <begin position="802"/>
        <end position="824"/>
    </location>
</feature>
<dbReference type="Pfam" id="PF23241">
    <property type="entry name" value="HAT_PRP39_C"/>
    <property type="match status" value="1"/>
</dbReference>
<gene>
    <name evidence="8" type="ORF">QN277_005766</name>
</gene>
<feature type="compositionally biased region" description="Polar residues" evidence="7">
    <location>
        <begin position="743"/>
        <end position="771"/>
    </location>
</feature>
<dbReference type="FunFam" id="1.25.40.10:FF:000064">
    <property type="entry name" value="Putative pre-mrna-processing factor 39"/>
    <property type="match status" value="1"/>
</dbReference>
<dbReference type="FunFam" id="1.25.40.10:FF:000159">
    <property type="entry name" value="Tetratricopeptide repeat (TPR)-like superfamily protein"/>
    <property type="match status" value="1"/>
</dbReference>
<feature type="compositionally biased region" description="Polar residues" evidence="7">
    <location>
        <begin position="707"/>
        <end position="716"/>
    </location>
</feature>
<feature type="region of interest" description="Disordered" evidence="7">
    <location>
        <begin position="965"/>
        <end position="987"/>
    </location>
</feature>
<keyword evidence="2" id="KW-0507">mRNA processing</keyword>
<dbReference type="PANTHER" id="PTHR17204:SF26">
    <property type="entry name" value="PRE-MRNA-PROCESSING FACTOR 39-2"/>
    <property type="match status" value="1"/>
</dbReference>
<reference evidence="8" key="1">
    <citation type="submission" date="2023-10" db="EMBL/GenBank/DDBJ databases">
        <title>Chromosome-level genome of the transformable northern wattle, Acacia crassicarpa.</title>
        <authorList>
            <person name="Massaro I."/>
            <person name="Sinha N.R."/>
            <person name="Poethig S."/>
            <person name="Leichty A.R."/>
        </authorList>
    </citation>
    <scope>NUCLEOTIDE SEQUENCE</scope>
    <source>
        <strain evidence="8">Acra3RX</strain>
        <tissue evidence="8">Leaf</tissue>
    </source>
</reference>
<organism evidence="8 9">
    <name type="scientific">Acacia crassicarpa</name>
    <name type="common">northern wattle</name>
    <dbReference type="NCBI Taxonomy" id="499986"/>
    <lineage>
        <taxon>Eukaryota</taxon>
        <taxon>Viridiplantae</taxon>
        <taxon>Streptophyta</taxon>
        <taxon>Embryophyta</taxon>
        <taxon>Tracheophyta</taxon>
        <taxon>Spermatophyta</taxon>
        <taxon>Magnoliopsida</taxon>
        <taxon>eudicotyledons</taxon>
        <taxon>Gunneridae</taxon>
        <taxon>Pentapetalae</taxon>
        <taxon>rosids</taxon>
        <taxon>fabids</taxon>
        <taxon>Fabales</taxon>
        <taxon>Fabaceae</taxon>
        <taxon>Caesalpinioideae</taxon>
        <taxon>mimosoid clade</taxon>
        <taxon>Acacieae</taxon>
        <taxon>Acacia</taxon>
    </lineage>
</organism>
<dbReference type="GO" id="GO:0000395">
    <property type="term" value="P:mRNA 5'-splice site recognition"/>
    <property type="evidence" value="ECO:0007669"/>
    <property type="project" value="TreeGrafter"/>
</dbReference>
<evidence type="ECO:0000256" key="2">
    <source>
        <dbReference type="ARBA" id="ARBA00022664"/>
    </source>
</evidence>
<keyword evidence="4" id="KW-0508">mRNA splicing</keyword>
<dbReference type="AlphaFoldDB" id="A0AAE1MGQ2"/>